<sequence length="475" mass="51722">MAINIKRSGIIGVICLGLLGSCKSALDLKPKTDLDASTALTGYDNLQVALSGAYSQLNNYKYITPFFNQVEMSTDNVEVMKAGNNATTTSIESYSFMRTASMMDIQTWGTGYKVIYAANMVINAIPDNSAANLLQLKGEALFLRALVHMELVQVYGKPYVQDGGSNPGVPYMTSTDATLLPSRNTVKEVFTLAAADFEKSATFLTQSKANAYASKEACWAALADLWLNAGDNTKAITYAEKVINSGKFSLVQGSTYLNYFNNDHSAATDKETIFTIKSVDGQAKGYYGLGYNYTQTKYAAVSAPLLSLLTETAGDVRLGFYTKLSTASGDRYFTTKFIQSGNTAVSSPVMYRLADMYLIRAEANVKTNPQASLDDVNLLRTRAGISGAGLYQLANLHGRPTVLQVVLDESRIEFAFEKGRRRMDLLRNGLPVVRDYVGSTVPGSHINIPATDKSMIYPIPATEITVNPHLTQNPF</sequence>
<comment type="caution">
    <text evidence="8">The sequence shown here is derived from an EMBL/GenBank/DDBJ whole genome shotgun (WGS) entry which is preliminary data.</text>
</comment>
<keyword evidence="5" id="KW-0998">Cell outer membrane</keyword>
<keyword evidence="9" id="KW-1185">Reference proteome</keyword>
<evidence type="ECO:0000259" key="6">
    <source>
        <dbReference type="Pfam" id="PF07980"/>
    </source>
</evidence>
<name>A0A327WA55_9BACT</name>
<evidence type="ECO:0000256" key="1">
    <source>
        <dbReference type="ARBA" id="ARBA00004442"/>
    </source>
</evidence>
<dbReference type="Pfam" id="PF07980">
    <property type="entry name" value="SusD_RagB"/>
    <property type="match status" value="1"/>
</dbReference>
<dbReference type="EMBL" id="QLMA01000001">
    <property type="protein sequence ID" value="RAJ87597.1"/>
    <property type="molecule type" value="Genomic_DNA"/>
</dbReference>
<dbReference type="RefSeq" id="WP_111590277.1">
    <property type="nucleotide sequence ID" value="NZ_QLMA01000001.1"/>
</dbReference>
<keyword evidence="4" id="KW-0472">Membrane</keyword>
<organism evidence="8 9">
    <name type="scientific">Chitinophaga dinghuensis</name>
    <dbReference type="NCBI Taxonomy" id="1539050"/>
    <lineage>
        <taxon>Bacteria</taxon>
        <taxon>Pseudomonadati</taxon>
        <taxon>Bacteroidota</taxon>
        <taxon>Chitinophagia</taxon>
        <taxon>Chitinophagales</taxon>
        <taxon>Chitinophagaceae</taxon>
        <taxon>Chitinophaga</taxon>
    </lineage>
</organism>
<dbReference type="Proteomes" id="UP000249819">
    <property type="component" value="Unassembled WGS sequence"/>
</dbReference>
<gene>
    <name evidence="8" type="ORF">CLV59_101356</name>
</gene>
<dbReference type="GO" id="GO:0009279">
    <property type="term" value="C:cell outer membrane"/>
    <property type="evidence" value="ECO:0007669"/>
    <property type="project" value="UniProtKB-SubCell"/>
</dbReference>
<feature type="domain" description="RagB/SusD" evidence="6">
    <location>
        <begin position="332"/>
        <end position="474"/>
    </location>
</feature>
<evidence type="ECO:0000256" key="2">
    <source>
        <dbReference type="ARBA" id="ARBA00006275"/>
    </source>
</evidence>
<evidence type="ECO:0000256" key="4">
    <source>
        <dbReference type="ARBA" id="ARBA00023136"/>
    </source>
</evidence>
<evidence type="ECO:0000313" key="9">
    <source>
        <dbReference type="Proteomes" id="UP000249819"/>
    </source>
</evidence>
<dbReference type="Gene3D" id="1.25.40.390">
    <property type="match status" value="1"/>
</dbReference>
<evidence type="ECO:0000256" key="3">
    <source>
        <dbReference type="ARBA" id="ARBA00022729"/>
    </source>
</evidence>
<dbReference type="AlphaFoldDB" id="A0A327WA55"/>
<evidence type="ECO:0000256" key="5">
    <source>
        <dbReference type="ARBA" id="ARBA00023237"/>
    </source>
</evidence>
<proteinExistence type="inferred from homology"/>
<dbReference type="Pfam" id="PF14322">
    <property type="entry name" value="SusD-like_3"/>
    <property type="match status" value="1"/>
</dbReference>
<protein>
    <submittedName>
        <fullName evidence="8">Putative outer membrane starch-binding protein</fullName>
    </submittedName>
</protein>
<dbReference type="PROSITE" id="PS51257">
    <property type="entry name" value="PROKAR_LIPOPROTEIN"/>
    <property type="match status" value="1"/>
</dbReference>
<reference evidence="8 9" key="1">
    <citation type="submission" date="2018-06" db="EMBL/GenBank/DDBJ databases">
        <title>Genomic Encyclopedia of Archaeal and Bacterial Type Strains, Phase II (KMG-II): from individual species to whole genera.</title>
        <authorList>
            <person name="Goeker M."/>
        </authorList>
    </citation>
    <scope>NUCLEOTIDE SEQUENCE [LARGE SCALE GENOMIC DNA]</scope>
    <source>
        <strain evidence="8 9">DSM 29821</strain>
    </source>
</reference>
<dbReference type="SUPFAM" id="SSF48452">
    <property type="entry name" value="TPR-like"/>
    <property type="match status" value="1"/>
</dbReference>
<dbReference type="InterPro" id="IPR012944">
    <property type="entry name" value="SusD_RagB_dom"/>
</dbReference>
<dbReference type="InterPro" id="IPR033985">
    <property type="entry name" value="SusD-like_N"/>
</dbReference>
<feature type="domain" description="SusD-like N-terminal" evidence="7">
    <location>
        <begin position="68"/>
        <end position="224"/>
    </location>
</feature>
<comment type="similarity">
    <text evidence="2">Belongs to the SusD family.</text>
</comment>
<keyword evidence="3" id="KW-0732">Signal</keyword>
<comment type="subcellular location">
    <subcellularLocation>
        <location evidence="1">Cell outer membrane</location>
    </subcellularLocation>
</comment>
<evidence type="ECO:0000313" key="8">
    <source>
        <dbReference type="EMBL" id="RAJ87597.1"/>
    </source>
</evidence>
<dbReference type="InterPro" id="IPR011990">
    <property type="entry name" value="TPR-like_helical_dom_sf"/>
</dbReference>
<accession>A0A327WA55</accession>
<evidence type="ECO:0000259" key="7">
    <source>
        <dbReference type="Pfam" id="PF14322"/>
    </source>
</evidence>
<dbReference type="OrthoDB" id="1080118at2"/>